<feature type="domain" description="Glycosyl hydrolase family 92 N-terminal" evidence="6">
    <location>
        <begin position="43"/>
        <end position="303"/>
    </location>
</feature>
<dbReference type="InterPro" id="IPR008928">
    <property type="entry name" value="6-hairpin_glycosidase_sf"/>
</dbReference>
<dbReference type="GO" id="GO:0005975">
    <property type="term" value="P:carbohydrate metabolic process"/>
    <property type="evidence" value="ECO:0007669"/>
    <property type="project" value="InterPro"/>
</dbReference>
<dbReference type="PANTHER" id="PTHR12143:SF39">
    <property type="entry name" value="SECRETED PROTEIN"/>
    <property type="match status" value="1"/>
</dbReference>
<comment type="caution">
    <text evidence="7">The sequence shown here is derived from an EMBL/GenBank/DDBJ whole genome shotgun (WGS) entry which is preliminary data.</text>
</comment>
<comment type="subunit">
    <text evidence="2">Monomer.</text>
</comment>
<dbReference type="EMBL" id="NSLJ01000002">
    <property type="protein sequence ID" value="PDP44954.1"/>
    <property type="molecule type" value="Genomic_DNA"/>
</dbReference>
<dbReference type="AlphaFoldDB" id="A0A2A6EBB1"/>
<keyword evidence="4" id="KW-0812">Transmembrane</keyword>
<dbReference type="NCBIfam" id="TIGR01180">
    <property type="entry name" value="aman2_put"/>
    <property type="match status" value="1"/>
</dbReference>
<dbReference type="GO" id="GO:0030246">
    <property type="term" value="F:carbohydrate binding"/>
    <property type="evidence" value="ECO:0007669"/>
    <property type="project" value="InterPro"/>
</dbReference>
<organism evidence="7 8">
    <name type="scientific">Tannerella forsythia</name>
    <name type="common">Bacteroides forsythus</name>
    <dbReference type="NCBI Taxonomy" id="28112"/>
    <lineage>
        <taxon>Bacteria</taxon>
        <taxon>Pseudomonadati</taxon>
        <taxon>Bacteroidota</taxon>
        <taxon>Bacteroidia</taxon>
        <taxon>Bacteroidales</taxon>
        <taxon>Tannerellaceae</taxon>
        <taxon>Tannerella</taxon>
    </lineage>
</organism>
<dbReference type="FunFam" id="1.20.1050.60:FF:000001">
    <property type="entry name" value="Putative alpha-1,2-mannosidase"/>
    <property type="match status" value="1"/>
</dbReference>
<name>A0A2A6EBB1_TANFO</name>
<evidence type="ECO:0000256" key="2">
    <source>
        <dbReference type="ARBA" id="ARBA00011245"/>
    </source>
</evidence>
<evidence type="ECO:0000259" key="5">
    <source>
        <dbReference type="Pfam" id="PF07971"/>
    </source>
</evidence>
<dbReference type="InterPro" id="IPR050883">
    <property type="entry name" value="PNGase"/>
</dbReference>
<feature type="transmembrane region" description="Helical" evidence="4">
    <location>
        <begin position="20"/>
        <end position="44"/>
    </location>
</feature>
<evidence type="ECO:0000256" key="3">
    <source>
        <dbReference type="ARBA" id="ARBA00022837"/>
    </source>
</evidence>
<dbReference type="Gene3D" id="1.20.1610.10">
    <property type="entry name" value="alpha-1,2-mannosidases domains"/>
    <property type="match status" value="1"/>
</dbReference>
<evidence type="ECO:0000259" key="6">
    <source>
        <dbReference type="Pfam" id="PF17678"/>
    </source>
</evidence>
<comment type="cofactor">
    <cofactor evidence="1">
        <name>Ca(2+)</name>
        <dbReference type="ChEBI" id="CHEBI:29108"/>
    </cofactor>
</comment>
<dbReference type="InterPro" id="IPR041371">
    <property type="entry name" value="GH92_N"/>
</dbReference>
<dbReference type="Proteomes" id="UP000219259">
    <property type="component" value="Unassembled WGS sequence"/>
</dbReference>
<gene>
    <name evidence="7" type="ORF">CLI86_01010</name>
</gene>
<evidence type="ECO:0000313" key="7">
    <source>
        <dbReference type="EMBL" id="PDP44954.1"/>
    </source>
</evidence>
<dbReference type="PANTHER" id="PTHR12143">
    <property type="entry name" value="PEPTIDE N-GLYCANASE PNGASE -RELATED"/>
    <property type="match status" value="1"/>
</dbReference>
<protein>
    <submittedName>
        <fullName evidence="7">Sugar hydrolase</fullName>
    </submittedName>
</protein>
<evidence type="ECO:0000256" key="4">
    <source>
        <dbReference type="SAM" id="Phobius"/>
    </source>
</evidence>
<keyword evidence="7" id="KW-0378">Hydrolase</keyword>
<proteinExistence type="predicted"/>
<keyword evidence="4" id="KW-1133">Transmembrane helix</keyword>
<evidence type="ECO:0000313" key="8">
    <source>
        <dbReference type="Proteomes" id="UP000219259"/>
    </source>
</evidence>
<dbReference type="Gene3D" id="2.70.98.10">
    <property type="match status" value="1"/>
</dbReference>
<dbReference type="GO" id="GO:0005829">
    <property type="term" value="C:cytosol"/>
    <property type="evidence" value="ECO:0007669"/>
    <property type="project" value="TreeGrafter"/>
</dbReference>
<dbReference type="GO" id="GO:0000224">
    <property type="term" value="F:peptide-N4-(N-acetyl-beta-glucosaminyl)asparagine amidase activity"/>
    <property type="evidence" value="ECO:0007669"/>
    <property type="project" value="TreeGrafter"/>
</dbReference>
<dbReference type="Pfam" id="PF07971">
    <property type="entry name" value="Glyco_hydro_92"/>
    <property type="match status" value="1"/>
</dbReference>
<keyword evidence="3" id="KW-0106">Calcium</keyword>
<dbReference type="Pfam" id="PF17678">
    <property type="entry name" value="Glyco_hydro_92N"/>
    <property type="match status" value="1"/>
</dbReference>
<reference evidence="7 8" key="1">
    <citation type="submission" date="2017-09" db="EMBL/GenBank/DDBJ databases">
        <title>Phase variable restriction modification systems are present in the genome sequences of periodontal pathogens Prevotella intermedia, Tannerella forsythia and Porphyromonas gingivalis.</title>
        <authorList>
            <person name="Haigh R.D."/>
            <person name="Crawford L."/>
            <person name="Ralph J."/>
            <person name="Wanford J."/>
            <person name="Vartoukian S.R."/>
            <person name="Hijazib K."/>
            <person name="Wade W."/>
            <person name="Oggioni M.R."/>
        </authorList>
    </citation>
    <scope>NUCLEOTIDE SEQUENCE [LARGE SCALE GENOMIC DNA]</scope>
    <source>
        <strain evidence="7 8">WW11663</strain>
    </source>
</reference>
<evidence type="ECO:0000256" key="1">
    <source>
        <dbReference type="ARBA" id="ARBA00001913"/>
    </source>
</evidence>
<dbReference type="GO" id="GO:0006516">
    <property type="term" value="P:glycoprotein catabolic process"/>
    <property type="evidence" value="ECO:0007669"/>
    <property type="project" value="TreeGrafter"/>
</dbReference>
<dbReference type="SUPFAM" id="SSF48208">
    <property type="entry name" value="Six-hairpin glycosidases"/>
    <property type="match status" value="1"/>
</dbReference>
<accession>A0A2A6EBB1</accession>
<keyword evidence="4" id="KW-0472">Membrane</keyword>
<sequence length="793" mass="90321">MLNHDYEEEKIRSMNIHIKIGIVIGYLAVTATFNASAGNLLPYVNPMVGTKSMGHTFPGACAPFGLVQLSPDTEMVPHNIGGIYQPDAYRYCTGYQYDDKTIVGFSHTHFNGTGHSDLGDILVMPATGEVKLDKGTAEHPESGYRSRFSHKHEKAEAGYYSVLLEDYGIRAEMTATERVGVHRYTFPKGTQAGHIVLDLDYGIYHYDGKVLMANVRVEDSCTLTGYRITRGWSRMNYTHFAVKFSKPITAYGCRNNEEVLYKGFWRRFDMTRNFPEMFGKRLTAYFEFDFSDGRPLEVQVALSPVDCLGARKNLETETGGKSFDEVRKATQAKWEKELSCIRIEADDDTKAVFYTALYHTMINPSVYQDVDGRYRGIDHNIHQAAEGQTNYTVFSVWDTFRAQHPLMNLIKPSRSVQFVHSMLNHYRQSVHHALPVWSHMGNENWCMIGYHSVSVVADALAKGLVVDKKLALDACINSSNLDYYDGIAEYKKLGYVPLERSGSAASVTLEYSYDDWGISELAKRMKVLEVEEEYAKRACSYRNIFDPSLGFARPKHQDGTFKKDFDLLDTHGQGFIEGNSWNYSFFVPHDVNGLMHLMGGEKQFVRRLDSLFTMRLPAKYFENTEDINEEGLIGNYVHGNEPSHHVPYLYKWTDEPWKSEARLHEIMRRMYRNRIDGLSGNDDCGQMSAWYIFSVLGFYPVCPGTDQYVIGSPLVKEAVVQLENGKNFIVRTKHASAENVYVKSIRLNGLPYRKAYITHADILGGGEIEFEMCTRPNKKSAAYEKPYSMTKRE</sequence>
<feature type="domain" description="Glycosyl hydrolase family 92" evidence="5">
    <location>
        <begin position="309"/>
        <end position="772"/>
    </location>
</feature>
<dbReference type="InterPro" id="IPR012939">
    <property type="entry name" value="Glyco_hydro_92"/>
</dbReference>
<dbReference type="Gene3D" id="3.30.2080.10">
    <property type="entry name" value="GH92 mannosidase domain"/>
    <property type="match status" value="1"/>
</dbReference>
<dbReference type="InterPro" id="IPR005887">
    <property type="entry name" value="GH92_a_mannosidase_put"/>
</dbReference>
<dbReference type="FunFam" id="3.30.2080.10:FF:000001">
    <property type="entry name" value="Alpha-1,2-mannosidase subfamily"/>
    <property type="match status" value="1"/>
</dbReference>
<dbReference type="Gene3D" id="1.20.1050.60">
    <property type="entry name" value="alpha-1,2-mannosidase"/>
    <property type="match status" value="1"/>
</dbReference>
<dbReference type="InterPro" id="IPR014718">
    <property type="entry name" value="GH-type_carb-bd"/>
</dbReference>